<keyword evidence="5 6" id="KW-0472">Membrane</keyword>
<name>A0A485MCM1_9ZZZZ</name>
<dbReference type="GO" id="GO:0005886">
    <property type="term" value="C:plasma membrane"/>
    <property type="evidence" value="ECO:0007669"/>
    <property type="project" value="UniProtKB-SubCell"/>
</dbReference>
<evidence type="ECO:0000256" key="1">
    <source>
        <dbReference type="ARBA" id="ARBA00004236"/>
    </source>
</evidence>
<reference evidence="7" key="1">
    <citation type="submission" date="2019-03" db="EMBL/GenBank/DDBJ databases">
        <authorList>
            <person name="Hao L."/>
        </authorList>
    </citation>
    <scope>NUCLEOTIDE SEQUENCE</scope>
</reference>
<dbReference type="GO" id="GO:0036376">
    <property type="term" value="P:sodium ion export across plasma membrane"/>
    <property type="evidence" value="ECO:0007669"/>
    <property type="project" value="InterPro"/>
</dbReference>
<evidence type="ECO:0000313" key="7">
    <source>
        <dbReference type="EMBL" id="VFU18759.1"/>
    </source>
</evidence>
<evidence type="ECO:0000256" key="4">
    <source>
        <dbReference type="ARBA" id="ARBA00022989"/>
    </source>
</evidence>
<gene>
    <name evidence="7" type="ORF">SCFA_570002</name>
</gene>
<accession>A0A485MCM1</accession>
<dbReference type="Pfam" id="PF04277">
    <property type="entry name" value="OAD_gamma"/>
    <property type="match status" value="1"/>
</dbReference>
<organism evidence="7">
    <name type="scientific">anaerobic digester metagenome</name>
    <dbReference type="NCBI Taxonomy" id="1263854"/>
    <lineage>
        <taxon>unclassified sequences</taxon>
        <taxon>metagenomes</taxon>
        <taxon>ecological metagenomes</taxon>
    </lineage>
</organism>
<comment type="subcellular location">
    <subcellularLocation>
        <location evidence="1">Cell membrane</location>
    </subcellularLocation>
</comment>
<proteinExistence type="predicted"/>
<evidence type="ECO:0000256" key="2">
    <source>
        <dbReference type="ARBA" id="ARBA00022475"/>
    </source>
</evidence>
<dbReference type="GO" id="GO:0015081">
    <property type="term" value="F:sodium ion transmembrane transporter activity"/>
    <property type="evidence" value="ECO:0007669"/>
    <property type="project" value="InterPro"/>
</dbReference>
<dbReference type="InterPro" id="IPR005899">
    <property type="entry name" value="Na_pump_deCOase"/>
</dbReference>
<sequence length="115" mass="12802">MAAKLTFTLQVFFLGFSVVMIVLFALYGLIVLYNEVSSRLINKKKQEIPLPAEDKGIPLELAAAITAAVSHHLCQSSPESIKISISQVEVPGWTAAGRKLLLENRFHLELLRRNK</sequence>
<evidence type="ECO:0000256" key="3">
    <source>
        <dbReference type="ARBA" id="ARBA00022692"/>
    </source>
</evidence>
<keyword evidence="2" id="KW-1003">Cell membrane</keyword>
<protein>
    <submittedName>
        <fullName evidence="7">Sodium ion-translocating decarboxylase</fullName>
    </submittedName>
</protein>
<dbReference type="EMBL" id="CAADRN010000358">
    <property type="protein sequence ID" value="VFU18759.1"/>
    <property type="molecule type" value="Genomic_DNA"/>
</dbReference>
<keyword evidence="3 6" id="KW-0812">Transmembrane</keyword>
<evidence type="ECO:0000256" key="6">
    <source>
        <dbReference type="SAM" id="Phobius"/>
    </source>
</evidence>
<dbReference type="AlphaFoldDB" id="A0A485MCM1"/>
<evidence type="ECO:0000256" key="5">
    <source>
        <dbReference type="ARBA" id="ARBA00023136"/>
    </source>
</evidence>
<feature type="transmembrane region" description="Helical" evidence="6">
    <location>
        <begin position="12"/>
        <end position="33"/>
    </location>
</feature>
<keyword evidence="4 6" id="KW-1133">Transmembrane helix</keyword>